<dbReference type="RefSeq" id="WP_229658483.1">
    <property type="nucleotide sequence ID" value="NZ_BMKL01000001.1"/>
</dbReference>
<evidence type="ECO:0000256" key="3">
    <source>
        <dbReference type="ARBA" id="ARBA00022692"/>
    </source>
</evidence>
<feature type="transmembrane region" description="Helical" evidence="6">
    <location>
        <begin position="108"/>
        <end position="126"/>
    </location>
</feature>
<feature type="transmembrane region" description="Helical" evidence="6">
    <location>
        <begin position="286"/>
        <end position="308"/>
    </location>
</feature>
<feature type="transmembrane region" description="Helical" evidence="6">
    <location>
        <begin position="432"/>
        <end position="454"/>
    </location>
</feature>
<reference evidence="8" key="1">
    <citation type="journal article" date="2019" name="Int. J. Syst. Evol. Microbiol.">
        <title>The Global Catalogue of Microorganisms (GCM) 10K type strain sequencing project: providing services to taxonomists for standard genome sequencing and annotation.</title>
        <authorList>
            <consortium name="The Broad Institute Genomics Platform"/>
            <consortium name="The Broad Institute Genome Sequencing Center for Infectious Disease"/>
            <person name="Wu L."/>
            <person name="Ma J."/>
        </authorList>
    </citation>
    <scope>NUCLEOTIDE SEQUENCE [LARGE SCALE GENOMIC DNA]</scope>
    <source>
        <strain evidence="8">CGMCC 1.15959</strain>
    </source>
</reference>
<keyword evidence="2" id="KW-0813">Transport</keyword>
<keyword evidence="8" id="KW-1185">Reference proteome</keyword>
<dbReference type="SUPFAM" id="SSF103473">
    <property type="entry name" value="MFS general substrate transporter"/>
    <property type="match status" value="1"/>
</dbReference>
<feature type="transmembrane region" description="Helical" evidence="6">
    <location>
        <begin position="344"/>
        <end position="362"/>
    </location>
</feature>
<evidence type="ECO:0000256" key="2">
    <source>
        <dbReference type="ARBA" id="ARBA00022448"/>
    </source>
</evidence>
<evidence type="ECO:0000256" key="1">
    <source>
        <dbReference type="ARBA" id="ARBA00004127"/>
    </source>
</evidence>
<evidence type="ECO:0000313" key="8">
    <source>
        <dbReference type="Proteomes" id="UP000619041"/>
    </source>
</evidence>
<comment type="caution">
    <text evidence="7">The sequence shown here is derived from an EMBL/GenBank/DDBJ whole genome shotgun (WGS) entry which is preliminary data.</text>
</comment>
<dbReference type="InterPro" id="IPR036259">
    <property type="entry name" value="MFS_trans_sf"/>
</dbReference>
<feature type="transmembrane region" description="Helical" evidence="6">
    <location>
        <begin position="393"/>
        <end position="411"/>
    </location>
</feature>
<sequence length="489" mass="52291">MNEHTLPETLGPASVVVEPIIAEAEPEAHGRLDRGGISWAVFEGGRDPYVILITIYIFMPYVSASMVGDPVRGQELIARYAQYAGWIVMLTGPLLGAALDKLGPRKPGLGLIVAAMVPLIALLWWAKPDGTGLTIAMTMTVTLVIGVLFAWSEVFHNAMLVRAVGLRNVHAASGLALSLGNAASVLALGFTAWAFALPGKVDWGWVPAQPLFGFDPALHEPERVVALLAAGLLALGAAPLFLFTPDTPRTGVPVLRAVREGFGDIVRMIATVRRNRDAVVYLVSRMFFYDGMNGVLFFFGVLAAGVMGWGALDLLITGIVLSVVAVLGGQVGRWLDHAVGPRNALMIEIGMTMISLVALLGMKPDTILYFWSWDSAAHPPLWDGPVYRTLPDLLYLLIGFNNAIFITAQYASSRTALTRLTPPEQTGAFFGVYALSGVATAWLAPGLVSLVTRLTQSQQWGFASIVFLLAVGLAGLAFVRGGRTVQLSS</sequence>
<dbReference type="Gene3D" id="1.20.1250.20">
    <property type="entry name" value="MFS general substrate transporter like domains"/>
    <property type="match status" value="1"/>
</dbReference>
<gene>
    <name evidence="7" type="ORF">GCM10011515_14170</name>
</gene>
<proteinExistence type="predicted"/>
<protein>
    <submittedName>
        <fullName evidence="7">MFS transporter</fullName>
    </submittedName>
</protein>
<dbReference type="InterPro" id="IPR024671">
    <property type="entry name" value="Atg22-like"/>
</dbReference>
<name>A0ABQ1S6P9_9SPHN</name>
<evidence type="ECO:0000256" key="6">
    <source>
        <dbReference type="SAM" id="Phobius"/>
    </source>
</evidence>
<evidence type="ECO:0000313" key="7">
    <source>
        <dbReference type="EMBL" id="GGD95492.1"/>
    </source>
</evidence>
<evidence type="ECO:0000256" key="4">
    <source>
        <dbReference type="ARBA" id="ARBA00022989"/>
    </source>
</evidence>
<keyword evidence="3 6" id="KW-0812">Transmembrane</keyword>
<comment type="subcellular location">
    <subcellularLocation>
        <location evidence="1">Endomembrane system</location>
        <topology evidence="1">Multi-pass membrane protein</topology>
    </subcellularLocation>
</comment>
<keyword evidence="5 6" id="KW-0472">Membrane</keyword>
<dbReference type="InterPro" id="IPR050495">
    <property type="entry name" value="ATG22/LtaA_families"/>
</dbReference>
<organism evidence="7 8">
    <name type="scientific">Tsuneonella deserti</name>
    <dbReference type="NCBI Taxonomy" id="2035528"/>
    <lineage>
        <taxon>Bacteria</taxon>
        <taxon>Pseudomonadati</taxon>
        <taxon>Pseudomonadota</taxon>
        <taxon>Alphaproteobacteria</taxon>
        <taxon>Sphingomonadales</taxon>
        <taxon>Erythrobacteraceae</taxon>
        <taxon>Tsuneonella</taxon>
    </lineage>
</organism>
<dbReference type="Proteomes" id="UP000619041">
    <property type="component" value="Unassembled WGS sequence"/>
</dbReference>
<feature type="transmembrane region" description="Helical" evidence="6">
    <location>
        <begin position="460"/>
        <end position="479"/>
    </location>
</feature>
<feature type="transmembrane region" description="Helical" evidence="6">
    <location>
        <begin position="132"/>
        <end position="151"/>
    </location>
</feature>
<evidence type="ECO:0000256" key="5">
    <source>
        <dbReference type="ARBA" id="ARBA00023136"/>
    </source>
</evidence>
<dbReference type="Pfam" id="PF11700">
    <property type="entry name" value="ATG22"/>
    <property type="match status" value="2"/>
</dbReference>
<feature type="transmembrane region" description="Helical" evidence="6">
    <location>
        <begin position="172"/>
        <end position="196"/>
    </location>
</feature>
<feature type="transmembrane region" description="Helical" evidence="6">
    <location>
        <begin position="314"/>
        <end position="332"/>
    </location>
</feature>
<feature type="transmembrane region" description="Helical" evidence="6">
    <location>
        <begin position="80"/>
        <end position="99"/>
    </location>
</feature>
<dbReference type="PANTHER" id="PTHR23519:SF1">
    <property type="entry name" value="AUTOPHAGY-RELATED PROTEIN 22"/>
    <property type="match status" value="1"/>
</dbReference>
<dbReference type="EMBL" id="BMKL01000001">
    <property type="protein sequence ID" value="GGD95492.1"/>
    <property type="molecule type" value="Genomic_DNA"/>
</dbReference>
<keyword evidence="4 6" id="KW-1133">Transmembrane helix</keyword>
<accession>A0ABQ1S6P9</accession>
<feature type="transmembrane region" description="Helical" evidence="6">
    <location>
        <begin position="224"/>
        <end position="243"/>
    </location>
</feature>
<feature type="transmembrane region" description="Helical" evidence="6">
    <location>
        <begin position="49"/>
        <end position="68"/>
    </location>
</feature>
<dbReference type="PANTHER" id="PTHR23519">
    <property type="entry name" value="AUTOPHAGY-RELATED PROTEIN 22"/>
    <property type="match status" value="1"/>
</dbReference>